<dbReference type="KEGG" id="hir:HETIRDRAFT_406876"/>
<sequence length="65" mass="6683">MISIEKMEKGGGKGAVNDAAIAQPGEGRVHMGRCALGDGAKGAGEVLVRRKEVDGRRFPAFGNTG</sequence>
<dbReference type="Proteomes" id="UP000030671">
    <property type="component" value="Unassembled WGS sequence"/>
</dbReference>
<dbReference type="InParanoid" id="W4KN25"/>
<evidence type="ECO:0000313" key="2">
    <source>
        <dbReference type="Proteomes" id="UP000030671"/>
    </source>
</evidence>
<organism evidence="1 2">
    <name type="scientific">Heterobasidion irregulare (strain TC 32-1)</name>
    <dbReference type="NCBI Taxonomy" id="747525"/>
    <lineage>
        <taxon>Eukaryota</taxon>
        <taxon>Fungi</taxon>
        <taxon>Dikarya</taxon>
        <taxon>Basidiomycota</taxon>
        <taxon>Agaricomycotina</taxon>
        <taxon>Agaricomycetes</taxon>
        <taxon>Russulales</taxon>
        <taxon>Bondarzewiaceae</taxon>
        <taxon>Heterobasidion</taxon>
        <taxon>Heterobasidion annosum species complex</taxon>
    </lineage>
</organism>
<reference evidence="1 2" key="1">
    <citation type="journal article" date="2012" name="New Phytol.">
        <title>Insight into trade-off between wood decay and parasitism from the genome of a fungal forest pathogen.</title>
        <authorList>
            <person name="Olson A."/>
            <person name="Aerts A."/>
            <person name="Asiegbu F."/>
            <person name="Belbahri L."/>
            <person name="Bouzid O."/>
            <person name="Broberg A."/>
            <person name="Canback B."/>
            <person name="Coutinho P.M."/>
            <person name="Cullen D."/>
            <person name="Dalman K."/>
            <person name="Deflorio G."/>
            <person name="van Diepen L.T."/>
            <person name="Dunand C."/>
            <person name="Duplessis S."/>
            <person name="Durling M."/>
            <person name="Gonthier P."/>
            <person name="Grimwood J."/>
            <person name="Fossdal C.G."/>
            <person name="Hansson D."/>
            <person name="Henrissat B."/>
            <person name="Hietala A."/>
            <person name="Himmelstrand K."/>
            <person name="Hoffmeister D."/>
            <person name="Hogberg N."/>
            <person name="James T.Y."/>
            <person name="Karlsson M."/>
            <person name="Kohler A."/>
            <person name="Kues U."/>
            <person name="Lee Y.H."/>
            <person name="Lin Y.C."/>
            <person name="Lind M."/>
            <person name="Lindquist E."/>
            <person name="Lombard V."/>
            <person name="Lucas S."/>
            <person name="Lunden K."/>
            <person name="Morin E."/>
            <person name="Murat C."/>
            <person name="Park J."/>
            <person name="Raffaello T."/>
            <person name="Rouze P."/>
            <person name="Salamov A."/>
            <person name="Schmutz J."/>
            <person name="Solheim H."/>
            <person name="Stahlberg J."/>
            <person name="Velez H."/>
            <person name="de Vries R.P."/>
            <person name="Wiebenga A."/>
            <person name="Woodward S."/>
            <person name="Yakovlev I."/>
            <person name="Garbelotto M."/>
            <person name="Martin F."/>
            <person name="Grigoriev I.V."/>
            <person name="Stenlid J."/>
        </authorList>
    </citation>
    <scope>NUCLEOTIDE SEQUENCE [LARGE SCALE GENOMIC DNA]</scope>
    <source>
        <strain evidence="1 2">TC 32-1</strain>
    </source>
</reference>
<accession>W4KN25</accession>
<dbReference type="HOGENOM" id="CLU_2849955_0_0_1"/>
<gene>
    <name evidence="1" type="ORF">HETIRDRAFT_406876</name>
</gene>
<dbReference type="GeneID" id="20672550"/>
<dbReference type="RefSeq" id="XP_009541055.1">
    <property type="nucleotide sequence ID" value="XM_009542760.1"/>
</dbReference>
<dbReference type="AlphaFoldDB" id="W4KN25"/>
<keyword evidence="2" id="KW-1185">Reference proteome</keyword>
<dbReference type="EMBL" id="KI925454">
    <property type="protein sequence ID" value="ETW87114.1"/>
    <property type="molecule type" value="Genomic_DNA"/>
</dbReference>
<proteinExistence type="predicted"/>
<protein>
    <submittedName>
        <fullName evidence="1">Uncharacterized protein</fullName>
    </submittedName>
</protein>
<evidence type="ECO:0000313" key="1">
    <source>
        <dbReference type="EMBL" id="ETW87114.1"/>
    </source>
</evidence>
<name>W4KN25_HETIT</name>